<evidence type="ECO:0000256" key="4">
    <source>
        <dbReference type="ARBA" id="ARBA00022737"/>
    </source>
</evidence>
<accession>A0ABU6X619</accession>
<dbReference type="Proteomes" id="UP001341840">
    <property type="component" value="Unassembled WGS sequence"/>
</dbReference>
<dbReference type="PANTHER" id="PTHR18896">
    <property type="entry name" value="PHOSPHOLIPASE D"/>
    <property type="match status" value="1"/>
</dbReference>
<proteinExistence type="inferred from homology"/>
<evidence type="ECO:0000256" key="1">
    <source>
        <dbReference type="ARBA" id="ARBA00000798"/>
    </source>
</evidence>
<reference evidence="11 12" key="1">
    <citation type="journal article" date="2023" name="Plants (Basel)">
        <title>Bridging the Gap: Combining Genomics and Transcriptomics Approaches to Understand Stylosanthes scabra, an Orphan Legume from the Brazilian Caatinga.</title>
        <authorList>
            <person name="Ferreira-Neto J.R.C."/>
            <person name="da Silva M.D."/>
            <person name="Binneck E."/>
            <person name="de Melo N.F."/>
            <person name="da Silva R.H."/>
            <person name="de Melo A.L.T.M."/>
            <person name="Pandolfi V."/>
            <person name="Bustamante F.O."/>
            <person name="Brasileiro-Vidal A.C."/>
            <person name="Benko-Iseppon A.M."/>
        </authorList>
    </citation>
    <scope>NUCLEOTIDE SEQUENCE [LARGE SCALE GENOMIC DNA]</scope>
    <source>
        <tissue evidence="11">Leaves</tissue>
    </source>
</reference>
<organism evidence="11 12">
    <name type="scientific">Stylosanthes scabra</name>
    <dbReference type="NCBI Taxonomy" id="79078"/>
    <lineage>
        <taxon>Eukaryota</taxon>
        <taxon>Viridiplantae</taxon>
        <taxon>Streptophyta</taxon>
        <taxon>Embryophyta</taxon>
        <taxon>Tracheophyta</taxon>
        <taxon>Spermatophyta</taxon>
        <taxon>Magnoliopsida</taxon>
        <taxon>eudicotyledons</taxon>
        <taxon>Gunneridae</taxon>
        <taxon>Pentapetalae</taxon>
        <taxon>rosids</taxon>
        <taxon>fabids</taxon>
        <taxon>Fabales</taxon>
        <taxon>Fabaceae</taxon>
        <taxon>Papilionoideae</taxon>
        <taxon>50 kb inversion clade</taxon>
        <taxon>dalbergioids sensu lato</taxon>
        <taxon>Dalbergieae</taxon>
        <taxon>Pterocarpus clade</taxon>
        <taxon>Stylosanthes</taxon>
    </lineage>
</organism>
<keyword evidence="7 9" id="KW-0442">Lipid degradation</keyword>
<evidence type="ECO:0000256" key="2">
    <source>
        <dbReference type="ARBA" id="ARBA00012027"/>
    </source>
</evidence>
<keyword evidence="6 9" id="KW-0106">Calcium</keyword>
<evidence type="ECO:0000256" key="7">
    <source>
        <dbReference type="ARBA" id="ARBA00022963"/>
    </source>
</evidence>
<feature type="domain" description="PLD phosphodiesterase" evidence="10">
    <location>
        <begin position="630"/>
        <end position="657"/>
    </location>
</feature>
<keyword evidence="4" id="KW-0677">Repeat</keyword>
<feature type="domain" description="PLD phosphodiesterase" evidence="10">
    <location>
        <begin position="300"/>
        <end position="339"/>
    </location>
</feature>
<comment type="similarity">
    <text evidence="9">Belongs to the phospholipase D family. C2-PLD subfamily.</text>
</comment>
<comment type="catalytic activity">
    <reaction evidence="1 9">
        <text>a 1,2-diacyl-sn-glycero-3-phosphocholine + H2O = a 1,2-diacyl-sn-glycero-3-phosphate + choline + H(+)</text>
        <dbReference type="Rhea" id="RHEA:14445"/>
        <dbReference type="ChEBI" id="CHEBI:15354"/>
        <dbReference type="ChEBI" id="CHEBI:15377"/>
        <dbReference type="ChEBI" id="CHEBI:15378"/>
        <dbReference type="ChEBI" id="CHEBI:57643"/>
        <dbReference type="ChEBI" id="CHEBI:58608"/>
        <dbReference type="EC" id="3.1.4.4"/>
    </reaction>
</comment>
<name>A0ABU6X619_9FABA</name>
<dbReference type="PANTHER" id="PTHR18896:SF115">
    <property type="entry name" value="PHOSPHOLIPASE D ALPHA 1"/>
    <property type="match status" value="1"/>
</dbReference>
<dbReference type="Gene3D" id="3.30.870.10">
    <property type="entry name" value="Endonuclease Chain A"/>
    <property type="match status" value="2"/>
</dbReference>
<dbReference type="EC" id="3.1.4.4" evidence="2 9"/>
<dbReference type="InterPro" id="IPR001736">
    <property type="entry name" value="PLipase_D/transphosphatidylase"/>
</dbReference>
<dbReference type="Pfam" id="PF00614">
    <property type="entry name" value="PLDc"/>
    <property type="match status" value="2"/>
</dbReference>
<dbReference type="Pfam" id="PF12357">
    <property type="entry name" value="PLD_C"/>
    <property type="match status" value="1"/>
</dbReference>
<comment type="function">
    <text evidence="9">Hydrolyzes glycerol-phospholipids at the terminal phosphodiesteric bond.</text>
</comment>
<evidence type="ECO:0000256" key="6">
    <source>
        <dbReference type="ARBA" id="ARBA00022837"/>
    </source>
</evidence>
<evidence type="ECO:0000313" key="11">
    <source>
        <dbReference type="EMBL" id="MED6193560.1"/>
    </source>
</evidence>
<comment type="caution">
    <text evidence="11">The sequence shown here is derived from an EMBL/GenBank/DDBJ whole genome shotgun (WGS) entry which is preliminary data.</text>
</comment>
<dbReference type="PROSITE" id="PS50035">
    <property type="entry name" value="PLD"/>
    <property type="match status" value="2"/>
</dbReference>
<protein>
    <recommendedName>
        <fullName evidence="2 9">Phospholipase D</fullName>
        <ecNumber evidence="2 9">3.1.4.4</ecNumber>
    </recommendedName>
</protein>
<dbReference type="PIRSF" id="PIRSF036470">
    <property type="entry name" value="PLD_plant"/>
    <property type="match status" value="1"/>
</dbReference>
<keyword evidence="8" id="KW-0443">Lipid metabolism</keyword>
<evidence type="ECO:0000313" key="12">
    <source>
        <dbReference type="Proteomes" id="UP001341840"/>
    </source>
</evidence>
<gene>
    <name evidence="11" type="ORF">PIB30_020704</name>
</gene>
<sequence>MAPFLLHGNIDVTIYEVQNAEALSSRLPSAVRVITSRSIYLDEVKIESRRFDNPKLEESFYIRCAHKTSNIIFILECDANYLFSGRFVLGQAYIAVDEKILNGDEVDKWVDIVDESKNPIHGAPKIHVKLQFFDAKRHPNWSQGIKAPDFPGVPRTFFSQHKGCKVTLYQDAHVGDDFSPRVVLDEGETYKPQRCWEDIFNAINEAKHFIYIAGWSVYTEISLVRDPKRPKHGGDITLGQLLKKKAKDDGVKVVLLLWQDGIRVPMIGNHISIMHTHDKETQSYFKNTNVHCVLCPRDSIYFTHHQKMVVVDAKLPNGDESNKRRIVSFIGGIDLCDGRYDAPTHSLFRTLKDEHNQDFHQPCINGARIEKGGPREPWHDVHCKLEGPIAWDVYSTFVERFRKQGIKGMLLSEEKIKDCIVSPSQVIDSNDDDTWNVQLFRSIDNNATLGFRESGDEDVFKFGLVKEENKMIDRSIQDAYIQAIRRAKNFIYIENQYFIGSDFDWSVDEKKEEHPDAVNLIPKELSLKIVSKIKARERFVVYVVIPMWPEGVPESGSVQKILYFQRRTIEMMYKGIVQALKEEGLNDDPQQYLAFFCLGNREVKNYGEYKPPQKPNQRSNYMKSQEARRFMIYVHSKLMIVDDEYIIVGSANINQRSMDGGRDSEIAMGAYQPYHLATNYGGARGQIHGFRMSLWYEHLGILDNAFLNPESEECIVKVNLLAKEYFDEYDRESSIQDLPGHLLHYPLEISEKGIVININKFFPDTNAHTVGNKATDIVTYIIPNKKLFKRT</sequence>
<keyword evidence="5 9" id="KW-0378">Hydrolase</keyword>
<evidence type="ECO:0000256" key="9">
    <source>
        <dbReference type="PIRNR" id="PIRNR036470"/>
    </source>
</evidence>
<dbReference type="InterPro" id="IPR015679">
    <property type="entry name" value="PLipase_D_fam"/>
</dbReference>
<comment type="cofactor">
    <cofactor evidence="9">
        <name>Ca(2+)</name>
        <dbReference type="ChEBI" id="CHEBI:29108"/>
    </cofactor>
</comment>
<dbReference type="InterPro" id="IPR024632">
    <property type="entry name" value="PLipase_D_C"/>
</dbReference>
<dbReference type="SUPFAM" id="SSF56024">
    <property type="entry name" value="Phospholipase D/nuclease"/>
    <property type="match status" value="2"/>
</dbReference>
<evidence type="ECO:0000256" key="8">
    <source>
        <dbReference type="ARBA" id="ARBA00023098"/>
    </source>
</evidence>
<evidence type="ECO:0000256" key="3">
    <source>
        <dbReference type="ARBA" id="ARBA00022723"/>
    </source>
</evidence>
<keyword evidence="12" id="KW-1185">Reference proteome</keyword>
<dbReference type="EMBL" id="JASCZI010211515">
    <property type="protein sequence ID" value="MED6193560.1"/>
    <property type="molecule type" value="Genomic_DNA"/>
</dbReference>
<dbReference type="InterPro" id="IPR011402">
    <property type="entry name" value="PLipase_D_pln"/>
</dbReference>
<keyword evidence="3" id="KW-0479">Metal-binding</keyword>
<evidence type="ECO:0000256" key="5">
    <source>
        <dbReference type="ARBA" id="ARBA00022801"/>
    </source>
</evidence>
<evidence type="ECO:0000259" key="10">
    <source>
        <dbReference type="PROSITE" id="PS50035"/>
    </source>
</evidence>
<dbReference type="SMART" id="SM00155">
    <property type="entry name" value="PLDc"/>
    <property type="match status" value="2"/>
</dbReference>